<feature type="chain" id="PRO_5026701467" evidence="1">
    <location>
        <begin position="20"/>
        <end position="188"/>
    </location>
</feature>
<keyword evidence="4" id="KW-1185">Reference proteome</keyword>
<dbReference type="SMART" id="SM00867">
    <property type="entry name" value="YceI"/>
    <property type="match status" value="1"/>
</dbReference>
<evidence type="ECO:0000313" key="4">
    <source>
        <dbReference type="Proteomes" id="UP000503483"/>
    </source>
</evidence>
<dbReference type="AlphaFoldDB" id="A0A6M8E8A8"/>
<organism evidence="3 4">
    <name type="scientific">Arcobacter acticola</name>
    <dbReference type="NCBI Taxonomy" id="1849015"/>
    <lineage>
        <taxon>Bacteria</taxon>
        <taxon>Pseudomonadati</taxon>
        <taxon>Campylobacterota</taxon>
        <taxon>Epsilonproteobacteria</taxon>
        <taxon>Campylobacterales</taxon>
        <taxon>Arcobacteraceae</taxon>
        <taxon>Arcobacter</taxon>
    </lineage>
</organism>
<evidence type="ECO:0000259" key="2">
    <source>
        <dbReference type="SMART" id="SM00867"/>
    </source>
</evidence>
<gene>
    <name evidence="3" type="ORF">AACT_0171</name>
</gene>
<proteinExistence type="predicted"/>
<dbReference type="KEGG" id="paco:AACT_0171"/>
<evidence type="ECO:0000256" key="1">
    <source>
        <dbReference type="SAM" id="SignalP"/>
    </source>
</evidence>
<sequence>MKFLKLTMASLLVSTALFAGNYNVDVSHSNVGFKVKHMMISNVSGKFNDISGNFEYDETTNTLKALSGEIIVASINTADEKRDKHLKTEELFDAAQFPKITFNATKIEKSAVYGDLTIKGITKYIKLDLQSGGVITDPWGKQRAGFELEGKINRKDFGITWNKVLEAGGVAVGDEIKLEIAIEGILIK</sequence>
<dbReference type="EMBL" id="CP042652">
    <property type="protein sequence ID" value="QKE27403.1"/>
    <property type="molecule type" value="Genomic_DNA"/>
</dbReference>
<dbReference type="RefSeq" id="WP_172124080.1">
    <property type="nucleotide sequence ID" value="NZ_CP042652.1"/>
</dbReference>
<keyword evidence="1" id="KW-0732">Signal</keyword>
<dbReference type="InterPro" id="IPR036761">
    <property type="entry name" value="TTHA0802/YceI-like_sf"/>
</dbReference>
<dbReference type="InterPro" id="IPR007372">
    <property type="entry name" value="Lipid/polyisoprenoid-bd_YceI"/>
</dbReference>
<name>A0A6M8E8A8_9BACT</name>
<protein>
    <submittedName>
        <fullName evidence="3">YceI-like domain-containing periplasmic protein</fullName>
    </submittedName>
</protein>
<feature type="signal peptide" evidence="1">
    <location>
        <begin position="1"/>
        <end position="19"/>
    </location>
</feature>
<dbReference type="Proteomes" id="UP000503483">
    <property type="component" value="Chromosome"/>
</dbReference>
<feature type="domain" description="Lipid/polyisoprenoid-binding YceI-like" evidence="2">
    <location>
        <begin position="21"/>
        <end position="185"/>
    </location>
</feature>
<accession>A0A6M8E8A8</accession>
<dbReference type="Gene3D" id="2.40.128.110">
    <property type="entry name" value="Lipid/polyisoprenoid-binding, YceI-like"/>
    <property type="match status" value="1"/>
</dbReference>
<dbReference type="PANTHER" id="PTHR34406:SF1">
    <property type="entry name" value="PROTEIN YCEI"/>
    <property type="match status" value="1"/>
</dbReference>
<dbReference type="PANTHER" id="PTHR34406">
    <property type="entry name" value="PROTEIN YCEI"/>
    <property type="match status" value="1"/>
</dbReference>
<dbReference type="Pfam" id="PF04264">
    <property type="entry name" value="YceI"/>
    <property type="match status" value="1"/>
</dbReference>
<reference evidence="3 4" key="1">
    <citation type="submission" date="2019-08" db="EMBL/GenBank/DDBJ databases">
        <title>Complete genome sequence of Arcobacter acticola.</title>
        <authorList>
            <person name="Miller W."/>
        </authorList>
    </citation>
    <scope>NUCLEOTIDE SEQUENCE [LARGE SCALE GENOMIC DNA]</scope>
    <source>
        <strain evidence="3 4">KCTC 52212</strain>
    </source>
</reference>
<dbReference type="SUPFAM" id="SSF101874">
    <property type="entry name" value="YceI-like"/>
    <property type="match status" value="1"/>
</dbReference>
<evidence type="ECO:0000313" key="3">
    <source>
        <dbReference type="EMBL" id="QKE27403.1"/>
    </source>
</evidence>